<accession>A0ABV3DGQ0</accession>
<evidence type="ECO:0000313" key="2">
    <source>
        <dbReference type="EMBL" id="MEU8134938.1"/>
    </source>
</evidence>
<evidence type="ECO:0000256" key="1">
    <source>
        <dbReference type="SAM" id="MobiDB-lite"/>
    </source>
</evidence>
<name>A0ABV3DGQ0_9ACTN</name>
<gene>
    <name evidence="2" type="ORF">AB0C36_15635</name>
</gene>
<comment type="caution">
    <text evidence="2">The sequence shown here is derived from an EMBL/GenBank/DDBJ whole genome shotgun (WGS) entry which is preliminary data.</text>
</comment>
<keyword evidence="3" id="KW-1185">Reference proteome</keyword>
<protein>
    <recommendedName>
        <fullName evidence="4">Transposase</fullName>
    </recommendedName>
</protein>
<evidence type="ECO:0008006" key="4">
    <source>
        <dbReference type="Google" id="ProtNLM"/>
    </source>
</evidence>
<sequence>MDHGSLDELLGEPGEYIGARRVRRPRPAAGVLVLEWWDGEAWVSAGESADNDGVRAWLSGTPRGPHPWQPGTGRRRRPPAPPPPGRHCAEPP</sequence>
<dbReference type="RefSeq" id="WP_358354042.1">
    <property type="nucleotide sequence ID" value="NZ_JBEZFP010000034.1"/>
</dbReference>
<organism evidence="2 3">
    <name type="scientific">Streptodolium elevatio</name>
    <dbReference type="NCBI Taxonomy" id="3157996"/>
    <lineage>
        <taxon>Bacteria</taxon>
        <taxon>Bacillati</taxon>
        <taxon>Actinomycetota</taxon>
        <taxon>Actinomycetes</taxon>
        <taxon>Kitasatosporales</taxon>
        <taxon>Streptomycetaceae</taxon>
        <taxon>Streptodolium</taxon>
    </lineage>
</organism>
<feature type="region of interest" description="Disordered" evidence="1">
    <location>
        <begin position="53"/>
        <end position="92"/>
    </location>
</feature>
<dbReference type="Proteomes" id="UP001551482">
    <property type="component" value="Unassembled WGS sequence"/>
</dbReference>
<reference evidence="2 3" key="1">
    <citation type="submission" date="2024-06" db="EMBL/GenBank/DDBJ databases">
        <title>The Natural Products Discovery Center: Release of the First 8490 Sequenced Strains for Exploring Actinobacteria Biosynthetic Diversity.</title>
        <authorList>
            <person name="Kalkreuter E."/>
            <person name="Kautsar S.A."/>
            <person name="Yang D."/>
            <person name="Bader C.D."/>
            <person name="Teijaro C.N."/>
            <person name="Fluegel L."/>
            <person name="Davis C.M."/>
            <person name="Simpson J.R."/>
            <person name="Lauterbach L."/>
            <person name="Steele A.D."/>
            <person name="Gui C."/>
            <person name="Meng S."/>
            <person name="Li G."/>
            <person name="Viehrig K."/>
            <person name="Ye F."/>
            <person name="Su P."/>
            <person name="Kiefer A.F."/>
            <person name="Nichols A."/>
            <person name="Cepeda A.J."/>
            <person name="Yan W."/>
            <person name="Fan B."/>
            <person name="Jiang Y."/>
            <person name="Adhikari A."/>
            <person name="Zheng C.-J."/>
            <person name="Schuster L."/>
            <person name="Cowan T.M."/>
            <person name="Smanski M.J."/>
            <person name="Chevrette M.G."/>
            <person name="De Carvalho L.P.S."/>
            <person name="Shen B."/>
        </authorList>
    </citation>
    <scope>NUCLEOTIDE SEQUENCE [LARGE SCALE GENOMIC DNA]</scope>
    <source>
        <strain evidence="2 3">NPDC048946</strain>
    </source>
</reference>
<dbReference type="EMBL" id="JBEZFP010000034">
    <property type="protein sequence ID" value="MEU8134938.1"/>
    <property type="molecule type" value="Genomic_DNA"/>
</dbReference>
<evidence type="ECO:0000313" key="3">
    <source>
        <dbReference type="Proteomes" id="UP001551482"/>
    </source>
</evidence>
<proteinExistence type="predicted"/>